<dbReference type="AlphaFoldDB" id="A0A934UNL8"/>
<evidence type="ECO:0000256" key="2">
    <source>
        <dbReference type="PROSITE-ProRule" id="PRU00252"/>
    </source>
</evidence>
<dbReference type="Proteomes" id="UP000613193">
    <property type="component" value="Unassembled WGS sequence"/>
</dbReference>
<dbReference type="InterPro" id="IPR000424">
    <property type="entry name" value="Primosome_PriB/ssb"/>
</dbReference>
<dbReference type="PROSITE" id="PS50935">
    <property type="entry name" value="SSB"/>
    <property type="match status" value="1"/>
</dbReference>
<evidence type="ECO:0000313" key="5">
    <source>
        <dbReference type="EMBL" id="MBK0380031.1"/>
    </source>
</evidence>
<dbReference type="InterPro" id="IPR011344">
    <property type="entry name" value="ssDNA-bd"/>
</dbReference>
<keyword evidence="1 2" id="KW-0238">DNA-binding</keyword>
<organism evidence="5 6">
    <name type="scientific">Mucilaginibacter segetis</name>
    <dbReference type="NCBI Taxonomy" id="2793071"/>
    <lineage>
        <taxon>Bacteria</taxon>
        <taxon>Pseudomonadati</taxon>
        <taxon>Bacteroidota</taxon>
        <taxon>Sphingobacteriia</taxon>
        <taxon>Sphingobacteriales</taxon>
        <taxon>Sphingobacteriaceae</taxon>
        <taxon>Mucilaginibacter</taxon>
    </lineage>
</organism>
<accession>A0A934UNL8</accession>
<dbReference type="EMBL" id="JAEHFW010000002">
    <property type="protein sequence ID" value="MBK0380031.1"/>
    <property type="molecule type" value="Genomic_DNA"/>
</dbReference>
<dbReference type="PROSITE" id="PS51257">
    <property type="entry name" value="PROKAR_LIPOPROTEIN"/>
    <property type="match status" value="1"/>
</dbReference>
<dbReference type="Pfam" id="PF00436">
    <property type="entry name" value="SSB"/>
    <property type="match status" value="1"/>
</dbReference>
<keyword evidence="6" id="KW-1185">Reference proteome</keyword>
<gene>
    <name evidence="5" type="primary">ssb</name>
    <name evidence="5" type="ORF">I5M19_11975</name>
</gene>
<feature type="region of interest" description="Disordered" evidence="4">
    <location>
        <begin position="165"/>
        <end position="192"/>
    </location>
</feature>
<evidence type="ECO:0000256" key="4">
    <source>
        <dbReference type="SAM" id="MobiDB-lite"/>
    </source>
</evidence>
<proteinExistence type="predicted"/>
<dbReference type="RefSeq" id="WP_200066564.1">
    <property type="nucleotide sequence ID" value="NZ_JAEHFW010000002.1"/>
</dbReference>
<evidence type="ECO:0000313" key="6">
    <source>
        <dbReference type="Proteomes" id="UP000613193"/>
    </source>
</evidence>
<protein>
    <recommendedName>
        <fullName evidence="3">Single-stranded DNA-binding protein</fullName>
    </recommendedName>
</protein>
<dbReference type="InterPro" id="IPR012340">
    <property type="entry name" value="NA-bd_OB-fold"/>
</dbReference>
<dbReference type="GO" id="GO:0003697">
    <property type="term" value="F:single-stranded DNA binding"/>
    <property type="evidence" value="ECO:0007669"/>
    <property type="project" value="InterPro"/>
</dbReference>
<dbReference type="Gene3D" id="2.40.50.140">
    <property type="entry name" value="Nucleic acid-binding proteins"/>
    <property type="match status" value="1"/>
</dbReference>
<comment type="caution">
    <text evidence="5">The sequence shown here is derived from an EMBL/GenBank/DDBJ whole genome shotgun (WGS) entry which is preliminary data.</text>
</comment>
<dbReference type="CDD" id="cd04496">
    <property type="entry name" value="SSB_OBF"/>
    <property type="match status" value="1"/>
</dbReference>
<evidence type="ECO:0000256" key="3">
    <source>
        <dbReference type="RuleBase" id="RU000524"/>
    </source>
</evidence>
<evidence type="ECO:0000256" key="1">
    <source>
        <dbReference type="ARBA" id="ARBA00023125"/>
    </source>
</evidence>
<reference evidence="5" key="1">
    <citation type="submission" date="2020-12" db="EMBL/GenBank/DDBJ databases">
        <title>Bacterial novel species Mucilaginibacter sp. SD-g isolated from soil.</title>
        <authorList>
            <person name="Jung H.-Y."/>
        </authorList>
    </citation>
    <scope>NUCLEOTIDE SEQUENCE</scope>
    <source>
        <strain evidence="5">SD-g</strain>
    </source>
</reference>
<dbReference type="SUPFAM" id="SSF50249">
    <property type="entry name" value="Nucleic acid-binding proteins"/>
    <property type="match status" value="1"/>
</dbReference>
<sequence>MKSSYPRFSPFGTYSVSSCPVAGLYDLLSFFPFSFKNNQSGQGGERKSNANNYSLKILKIMLFTGRLTAKAEVKAVKGDKQVINFTVAINQKWKNKAGEKKEKTAFVDCAYWRNSGIAEYLIKGAVVEISGWMEAQGYQSKSDGIKARLNCTCDTIKLFSLTAKSEQATDTKTKKKVTAGAGNQPDEDDLPF</sequence>
<name>A0A934UNL8_9SPHI</name>
<dbReference type="GO" id="GO:0006260">
    <property type="term" value="P:DNA replication"/>
    <property type="evidence" value="ECO:0007669"/>
    <property type="project" value="InterPro"/>
</dbReference>
<dbReference type="NCBIfam" id="TIGR00621">
    <property type="entry name" value="ssb"/>
    <property type="match status" value="1"/>
</dbReference>